<proteinExistence type="predicted"/>
<comment type="caution">
    <text evidence="2">The sequence shown here is derived from an EMBL/GenBank/DDBJ whole genome shotgun (WGS) entry which is preliminary data.</text>
</comment>
<accession>A0AAN8RDW9</accession>
<feature type="chain" id="PRO_5042925094" evidence="1">
    <location>
        <begin position="32"/>
        <end position="300"/>
    </location>
</feature>
<sequence>MRLLRSSGSVGLWVCLQALVLQVNHVPVATAVIVEIPLKPDLKDYFKLNFKSFLIVGHQIDKLKVIKERKCPTGDTSDSSTPKVIANDYFSSSLSYLTRKLRLAEDQLNQTLKLMQEYYLSDPSKFRELLAKYNFQDITSAEAARDQLVQYREIISEDLPVFGRFSTWLDKVPGQMMPLGNDVTKNLMQLSWKIEGATEADFTQDEKLRVDTDARNATIDKFQDVELRANSGSVVAASAAAWGAENMGYKFKQYGHNDFPIAAVFLKIQKWYECWEPPLATIVSRLADKLGPFPIWERED</sequence>
<evidence type="ECO:0000256" key="1">
    <source>
        <dbReference type="SAM" id="SignalP"/>
    </source>
</evidence>
<dbReference type="EMBL" id="JAVHNR010000008">
    <property type="protein sequence ID" value="KAK6334812.1"/>
    <property type="molecule type" value="Genomic_DNA"/>
</dbReference>
<gene>
    <name evidence="2" type="ORF">TWF718_010257</name>
</gene>
<evidence type="ECO:0000313" key="2">
    <source>
        <dbReference type="EMBL" id="KAK6334812.1"/>
    </source>
</evidence>
<dbReference type="Proteomes" id="UP001313282">
    <property type="component" value="Unassembled WGS sequence"/>
</dbReference>
<reference evidence="2 3" key="1">
    <citation type="submission" date="2019-10" db="EMBL/GenBank/DDBJ databases">
        <authorList>
            <person name="Palmer J.M."/>
        </authorList>
    </citation>
    <scope>NUCLEOTIDE SEQUENCE [LARGE SCALE GENOMIC DNA]</scope>
    <source>
        <strain evidence="2 3">TWF718</strain>
    </source>
</reference>
<feature type="signal peptide" evidence="1">
    <location>
        <begin position="1"/>
        <end position="31"/>
    </location>
</feature>
<dbReference type="AlphaFoldDB" id="A0AAN8RDW9"/>
<keyword evidence="1" id="KW-0732">Signal</keyword>
<evidence type="ECO:0000313" key="3">
    <source>
        <dbReference type="Proteomes" id="UP001313282"/>
    </source>
</evidence>
<protein>
    <submittedName>
        <fullName evidence="2">Uncharacterized protein</fullName>
    </submittedName>
</protein>
<keyword evidence="3" id="KW-1185">Reference proteome</keyword>
<organism evidence="2 3">
    <name type="scientific">Orbilia javanica</name>
    <dbReference type="NCBI Taxonomy" id="47235"/>
    <lineage>
        <taxon>Eukaryota</taxon>
        <taxon>Fungi</taxon>
        <taxon>Dikarya</taxon>
        <taxon>Ascomycota</taxon>
        <taxon>Pezizomycotina</taxon>
        <taxon>Orbiliomycetes</taxon>
        <taxon>Orbiliales</taxon>
        <taxon>Orbiliaceae</taxon>
        <taxon>Orbilia</taxon>
    </lineage>
</organism>
<name>A0AAN8RDW9_9PEZI</name>